<dbReference type="RefSeq" id="WP_163794232.1">
    <property type="nucleotide sequence ID" value="NZ_AP022587.1"/>
</dbReference>
<dbReference type="InterPro" id="IPR004378">
    <property type="entry name" value="F420H2_quin_Rdtase"/>
</dbReference>
<dbReference type="EMBL" id="AP022587">
    <property type="protein sequence ID" value="BBY25813.1"/>
    <property type="molecule type" value="Genomic_DNA"/>
</dbReference>
<accession>A0A7I7QHJ4</accession>
<proteinExistence type="predicted"/>
<organism evidence="1 2">
    <name type="scientific">Mycobacterium stomatepiae</name>
    <dbReference type="NCBI Taxonomy" id="470076"/>
    <lineage>
        <taxon>Bacteria</taxon>
        <taxon>Bacillati</taxon>
        <taxon>Actinomycetota</taxon>
        <taxon>Actinomycetes</taxon>
        <taxon>Mycobacteriales</taxon>
        <taxon>Mycobacteriaceae</taxon>
        <taxon>Mycobacterium</taxon>
        <taxon>Mycobacterium simiae complex</taxon>
    </lineage>
</organism>
<dbReference type="KEGG" id="msto:MSTO_60180"/>
<keyword evidence="2" id="KW-1185">Reference proteome</keyword>
<dbReference type="AlphaFoldDB" id="A0A7I7QHJ4"/>
<evidence type="ECO:0000313" key="1">
    <source>
        <dbReference type="EMBL" id="BBY25813.1"/>
    </source>
</evidence>
<gene>
    <name evidence="1" type="ORF">MSTO_60180</name>
</gene>
<dbReference type="Pfam" id="PF04075">
    <property type="entry name" value="F420H2_quin_red"/>
    <property type="match status" value="1"/>
</dbReference>
<dbReference type="GO" id="GO:0016491">
    <property type="term" value="F:oxidoreductase activity"/>
    <property type="evidence" value="ECO:0007669"/>
    <property type="project" value="InterPro"/>
</dbReference>
<dbReference type="Proteomes" id="UP000467130">
    <property type="component" value="Chromosome"/>
</dbReference>
<protein>
    <recommendedName>
        <fullName evidence="3">Nitroreductase</fullName>
    </recommendedName>
</protein>
<reference evidence="1 2" key="1">
    <citation type="journal article" date="2019" name="Emerg. Microbes Infect.">
        <title>Comprehensive subspecies identification of 175 nontuberculous mycobacteria species based on 7547 genomic profiles.</title>
        <authorList>
            <person name="Matsumoto Y."/>
            <person name="Kinjo T."/>
            <person name="Motooka D."/>
            <person name="Nabeya D."/>
            <person name="Jung N."/>
            <person name="Uechi K."/>
            <person name="Horii T."/>
            <person name="Iida T."/>
            <person name="Fujita J."/>
            <person name="Nakamura S."/>
        </authorList>
    </citation>
    <scope>NUCLEOTIDE SEQUENCE [LARGE SCALE GENOMIC DNA]</scope>
    <source>
        <strain evidence="1 2">JCM 17783</strain>
    </source>
</reference>
<evidence type="ECO:0008006" key="3">
    <source>
        <dbReference type="Google" id="ProtNLM"/>
    </source>
</evidence>
<dbReference type="SUPFAM" id="SSF50475">
    <property type="entry name" value="FMN-binding split barrel"/>
    <property type="match status" value="1"/>
</dbReference>
<evidence type="ECO:0000313" key="2">
    <source>
        <dbReference type="Proteomes" id="UP000467130"/>
    </source>
</evidence>
<sequence>MAHTADSSHITHIQQEPGRLLWAINRIPTWIFKLGMGRLLGSRFAMITHRGRKSGAHHTVIIETADGSIQQGRLVYIIAYGTRAQWYKNLKASPAVSIEIAGKTYHQPRYEFLDKAATERAIASYWARYPKLAGWMARNGVFFYPGPLGDHPYAPTSVAFYLD</sequence>
<dbReference type="InterPro" id="IPR012349">
    <property type="entry name" value="Split_barrel_FMN-bd"/>
</dbReference>
<dbReference type="Gene3D" id="2.30.110.10">
    <property type="entry name" value="Electron Transport, Fmn-binding Protein, Chain A"/>
    <property type="match status" value="1"/>
</dbReference>
<name>A0A7I7QHJ4_9MYCO</name>
<dbReference type="NCBIfam" id="TIGR00026">
    <property type="entry name" value="hi_GC_TIGR00026"/>
    <property type="match status" value="1"/>
</dbReference>